<reference evidence="1 2" key="1">
    <citation type="submission" date="2017-07" db="EMBL/GenBank/DDBJ databases">
        <title>First draft Genome Sequence of Nocardia cerradoensis isolated from human infection.</title>
        <authorList>
            <person name="Carrasco G."/>
        </authorList>
    </citation>
    <scope>NUCLEOTIDE SEQUENCE [LARGE SCALE GENOMIC DNA]</scope>
    <source>
        <strain evidence="1 2">CNM20130759</strain>
    </source>
</reference>
<gene>
    <name evidence="1" type="ORF">B7C42_01138</name>
</gene>
<name>A0A231HB56_9NOCA</name>
<dbReference type="EMBL" id="NGAF01000002">
    <property type="protein sequence ID" value="OXR46173.1"/>
    <property type="molecule type" value="Genomic_DNA"/>
</dbReference>
<proteinExistence type="predicted"/>
<protein>
    <submittedName>
        <fullName evidence="1">Uncharacterized protein</fullName>
    </submittedName>
</protein>
<keyword evidence="2" id="KW-1185">Reference proteome</keyword>
<dbReference type="RefSeq" id="WP_094024592.1">
    <property type="nucleotide sequence ID" value="NZ_NGAF01000002.1"/>
</dbReference>
<organism evidence="1 2">
    <name type="scientific">Nocardia cerradoensis</name>
    <dbReference type="NCBI Taxonomy" id="85688"/>
    <lineage>
        <taxon>Bacteria</taxon>
        <taxon>Bacillati</taxon>
        <taxon>Actinomycetota</taxon>
        <taxon>Actinomycetes</taxon>
        <taxon>Mycobacteriales</taxon>
        <taxon>Nocardiaceae</taxon>
        <taxon>Nocardia</taxon>
    </lineage>
</organism>
<dbReference type="AlphaFoldDB" id="A0A231HB56"/>
<evidence type="ECO:0000313" key="2">
    <source>
        <dbReference type="Proteomes" id="UP000215506"/>
    </source>
</evidence>
<dbReference type="Proteomes" id="UP000215506">
    <property type="component" value="Unassembled WGS sequence"/>
</dbReference>
<sequence>MTTRITEVRGLRATWRHGRDGIEIIDVRGAFGEAEDSFPPGTDLAAARELRPDLGDLWDVVRREFWDHYLAARVVRDEPGRRR</sequence>
<accession>A0A231HB56</accession>
<evidence type="ECO:0000313" key="1">
    <source>
        <dbReference type="EMBL" id="OXR46173.1"/>
    </source>
</evidence>
<comment type="caution">
    <text evidence="1">The sequence shown here is derived from an EMBL/GenBank/DDBJ whole genome shotgun (WGS) entry which is preliminary data.</text>
</comment>